<proteinExistence type="predicted"/>
<keyword evidence="2" id="KW-1185">Reference proteome</keyword>
<dbReference type="Proteomes" id="UP001597260">
    <property type="component" value="Unassembled WGS sequence"/>
</dbReference>
<reference evidence="2" key="1">
    <citation type="journal article" date="2019" name="Int. J. Syst. Evol. Microbiol.">
        <title>The Global Catalogue of Microorganisms (GCM) 10K type strain sequencing project: providing services to taxonomists for standard genome sequencing and annotation.</title>
        <authorList>
            <consortium name="The Broad Institute Genomics Platform"/>
            <consortium name="The Broad Institute Genome Sequencing Center for Infectious Disease"/>
            <person name="Wu L."/>
            <person name="Ma J."/>
        </authorList>
    </citation>
    <scope>NUCLEOTIDE SEQUENCE [LARGE SCALE GENOMIC DNA]</scope>
    <source>
        <strain evidence="2">JCM 31037</strain>
    </source>
</reference>
<sequence length="93" mass="10411">MGIQACRHCTVPVQWDGCRWRRTNRSYMCRDVAGGLMPTYVALSSPIAVREGGNFRPTYRLIAQVQRILDINQINTGTEEVVDAARESLVIGT</sequence>
<name>A0ABW3YH55_9ACTN</name>
<organism evidence="1 2">
    <name type="scientific">Micromonospora sonneratiae</name>
    <dbReference type="NCBI Taxonomy" id="1184706"/>
    <lineage>
        <taxon>Bacteria</taxon>
        <taxon>Bacillati</taxon>
        <taxon>Actinomycetota</taxon>
        <taxon>Actinomycetes</taxon>
        <taxon>Micromonosporales</taxon>
        <taxon>Micromonosporaceae</taxon>
        <taxon>Micromonospora</taxon>
    </lineage>
</organism>
<protein>
    <recommendedName>
        <fullName evidence="3">Recombinase zinc beta ribbon domain-containing protein</fullName>
    </recommendedName>
</protein>
<gene>
    <name evidence="1" type="ORF">ACFQ4H_20685</name>
</gene>
<comment type="caution">
    <text evidence="1">The sequence shown here is derived from an EMBL/GenBank/DDBJ whole genome shotgun (WGS) entry which is preliminary data.</text>
</comment>
<dbReference type="EMBL" id="JBHTMP010000033">
    <property type="protein sequence ID" value="MFD1323509.1"/>
    <property type="molecule type" value="Genomic_DNA"/>
</dbReference>
<evidence type="ECO:0000313" key="1">
    <source>
        <dbReference type="EMBL" id="MFD1323509.1"/>
    </source>
</evidence>
<evidence type="ECO:0000313" key="2">
    <source>
        <dbReference type="Proteomes" id="UP001597260"/>
    </source>
</evidence>
<accession>A0ABW3YH55</accession>
<evidence type="ECO:0008006" key="3">
    <source>
        <dbReference type="Google" id="ProtNLM"/>
    </source>
</evidence>